<dbReference type="RefSeq" id="WP_073049158.1">
    <property type="nucleotide sequence ID" value="NZ_FQZL01000010.1"/>
</dbReference>
<dbReference type="Gene3D" id="3.40.50.300">
    <property type="entry name" value="P-loop containing nucleotide triphosphate hydrolases"/>
    <property type="match status" value="2"/>
</dbReference>
<feature type="region of interest" description="Disordered" evidence="8">
    <location>
        <begin position="393"/>
        <end position="488"/>
    </location>
</feature>
<protein>
    <submittedName>
        <fullName evidence="12">Superfamily II DNA and RNA helicase</fullName>
    </submittedName>
</protein>
<dbReference type="InterPro" id="IPR014001">
    <property type="entry name" value="Helicase_ATP-bd"/>
</dbReference>
<keyword evidence="1 7" id="KW-0547">Nucleotide-binding</keyword>
<organism evidence="12 13">
    <name type="scientific">Dethiosulfatibacter aminovorans DSM 17477</name>
    <dbReference type="NCBI Taxonomy" id="1121476"/>
    <lineage>
        <taxon>Bacteria</taxon>
        <taxon>Bacillati</taxon>
        <taxon>Bacillota</taxon>
        <taxon>Tissierellia</taxon>
        <taxon>Dethiosulfatibacter</taxon>
    </lineage>
</organism>
<feature type="domain" description="Helicase C-terminal" evidence="10">
    <location>
        <begin position="215"/>
        <end position="375"/>
    </location>
</feature>
<dbReference type="SMART" id="SM00490">
    <property type="entry name" value="HELICc"/>
    <property type="match status" value="1"/>
</dbReference>
<dbReference type="STRING" id="1121476.SAMN02745751_01703"/>
<evidence type="ECO:0000256" key="8">
    <source>
        <dbReference type="SAM" id="MobiDB-lite"/>
    </source>
</evidence>
<evidence type="ECO:0000256" key="4">
    <source>
        <dbReference type="ARBA" id="ARBA00022840"/>
    </source>
</evidence>
<feature type="compositionally biased region" description="Basic residues" evidence="8">
    <location>
        <begin position="445"/>
        <end position="461"/>
    </location>
</feature>
<dbReference type="GO" id="GO:0016787">
    <property type="term" value="F:hydrolase activity"/>
    <property type="evidence" value="ECO:0007669"/>
    <property type="project" value="UniProtKB-KW"/>
</dbReference>
<dbReference type="InterPro" id="IPR044742">
    <property type="entry name" value="DEAD/DEAH_RhlB"/>
</dbReference>
<dbReference type="PROSITE" id="PS51195">
    <property type="entry name" value="Q_MOTIF"/>
    <property type="match status" value="1"/>
</dbReference>
<evidence type="ECO:0000256" key="1">
    <source>
        <dbReference type="ARBA" id="ARBA00022741"/>
    </source>
</evidence>
<evidence type="ECO:0000256" key="7">
    <source>
        <dbReference type="RuleBase" id="RU000492"/>
    </source>
</evidence>
<accession>A0A1M6GD75</accession>
<dbReference type="Pfam" id="PF00271">
    <property type="entry name" value="Helicase_C"/>
    <property type="match status" value="1"/>
</dbReference>
<dbReference type="AlphaFoldDB" id="A0A1M6GD75"/>
<comment type="similarity">
    <text evidence="5 7">Belongs to the DEAD box helicase family.</text>
</comment>
<dbReference type="GO" id="GO:0003724">
    <property type="term" value="F:RNA helicase activity"/>
    <property type="evidence" value="ECO:0007669"/>
    <property type="project" value="InterPro"/>
</dbReference>
<dbReference type="PANTHER" id="PTHR47959">
    <property type="entry name" value="ATP-DEPENDENT RNA HELICASE RHLE-RELATED"/>
    <property type="match status" value="1"/>
</dbReference>
<keyword evidence="2 7" id="KW-0378">Hydrolase</keyword>
<evidence type="ECO:0000313" key="12">
    <source>
        <dbReference type="EMBL" id="SHJ07898.1"/>
    </source>
</evidence>
<evidence type="ECO:0000259" key="11">
    <source>
        <dbReference type="PROSITE" id="PS51195"/>
    </source>
</evidence>
<feature type="compositionally biased region" description="Basic and acidic residues" evidence="8">
    <location>
        <begin position="473"/>
        <end position="488"/>
    </location>
</feature>
<keyword evidence="3 7" id="KW-0347">Helicase</keyword>
<evidence type="ECO:0000256" key="6">
    <source>
        <dbReference type="PROSITE-ProRule" id="PRU00552"/>
    </source>
</evidence>
<dbReference type="InterPro" id="IPR014014">
    <property type="entry name" value="RNA_helicase_DEAD_Q_motif"/>
</dbReference>
<dbReference type="Proteomes" id="UP000184052">
    <property type="component" value="Unassembled WGS sequence"/>
</dbReference>
<proteinExistence type="inferred from homology"/>
<dbReference type="Pfam" id="PF00270">
    <property type="entry name" value="DEAD"/>
    <property type="match status" value="1"/>
</dbReference>
<dbReference type="PROSITE" id="PS51194">
    <property type="entry name" value="HELICASE_CTER"/>
    <property type="match status" value="1"/>
</dbReference>
<evidence type="ECO:0000256" key="2">
    <source>
        <dbReference type="ARBA" id="ARBA00022801"/>
    </source>
</evidence>
<dbReference type="GO" id="GO:0005829">
    <property type="term" value="C:cytosol"/>
    <property type="evidence" value="ECO:0007669"/>
    <property type="project" value="TreeGrafter"/>
</dbReference>
<dbReference type="EMBL" id="FQZL01000010">
    <property type="protein sequence ID" value="SHJ07898.1"/>
    <property type="molecule type" value="Genomic_DNA"/>
</dbReference>
<dbReference type="PROSITE" id="PS51192">
    <property type="entry name" value="HELICASE_ATP_BIND_1"/>
    <property type="match status" value="1"/>
</dbReference>
<dbReference type="PROSITE" id="PS00039">
    <property type="entry name" value="DEAD_ATP_HELICASE"/>
    <property type="match status" value="1"/>
</dbReference>
<dbReference type="SMART" id="SM00487">
    <property type="entry name" value="DEXDc"/>
    <property type="match status" value="1"/>
</dbReference>
<dbReference type="InterPro" id="IPR000629">
    <property type="entry name" value="RNA-helicase_DEAD-box_CS"/>
</dbReference>
<dbReference type="InterPro" id="IPR027417">
    <property type="entry name" value="P-loop_NTPase"/>
</dbReference>
<name>A0A1M6GD75_9FIRM</name>
<sequence length="520" mass="58652">MEKTFSDLGVEPSIIKAIEEMDFINPTEVQKEAIPEVLKNKDLIVMSKTGSGKTGAFGIPVIQQIDKEIEGPQCLILAPTRELIVQVDSDLRKMSKNNRVGTTAVYGQHNINTEIEALKKGVSIVSGTPGRVYDHIQRKTLDTKNIRYLVLDEADRMLDMGFIDQVVSIIKRLPKERVTLLFSATMPDEIKDICRSYMKDPFTIELESDTLTVDTVEQIYYKVKYNEKNTQLNKILKVEQPESGIVFCNTRVAVERVNAFLERKGYVTAPLHGAISQHKRLKTVKKIKKGDVQIIVATDVAARGLHIDNLGLVINYDVPVEKDSYVHRIGRTGRAGNTGKAITFVTSEDFMAFYEIEEHVGVVIYEEELPTDAYVKECVSKADGKWVEIMKQNLARQSSKSHKGKPKASGSERKKSSNRRKPADKRKPDGKKPEGRTVKEGNNRPAKKKSQGYKKSHKKTAGSKPVENQGIKTESRAIRPQRTQEDINREIREKIKSAKRPPVEKKSFFAQIKESLFGKK</sequence>
<dbReference type="CDD" id="cd18787">
    <property type="entry name" value="SF2_C_DEAD"/>
    <property type="match status" value="1"/>
</dbReference>
<evidence type="ECO:0000259" key="9">
    <source>
        <dbReference type="PROSITE" id="PS51192"/>
    </source>
</evidence>
<dbReference type="InterPro" id="IPR050079">
    <property type="entry name" value="DEAD_box_RNA_helicase"/>
</dbReference>
<gene>
    <name evidence="12" type="ORF">SAMN02745751_01703</name>
</gene>
<feature type="domain" description="DEAD-box RNA helicase Q" evidence="11">
    <location>
        <begin position="3"/>
        <end position="31"/>
    </location>
</feature>
<dbReference type="GO" id="GO:0003676">
    <property type="term" value="F:nucleic acid binding"/>
    <property type="evidence" value="ECO:0007669"/>
    <property type="project" value="InterPro"/>
</dbReference>
<keyword evidence="13" id="KW-1185">Reference proteome</keyword>
<dbReference type="PANTHER" id="PTHR47959:SF1">
    <property type="entry name" value="ATP-DEPENDENT RNA HELICASE DBPA"/>
    <property type="match status" value="1"/>
</dbReference>
<feature type="compositionally biased region" description="Basic and acidic residues" evidence="8">
    <location>
        <begin position="425"/>
        <end position="442"/>
    </location>
</feature>
<dbReference type="SUPFAM" id="SSF52540">
    <property type="entry name" value="P-loop containing nucleoside triphosphate hydrolases"/>
    <property type="match status" value="1"/>
</dbReference>
<dbReference type="InterPro" id="IPR011545">
    <property type="entry name" value="DEAD/DEAH_box_helicase_dom"/>
</dbReference>
<feature type="short sequence motif" description="Q motif" evidence="6">
    <location>
        <begin position="3"/>
        <end position="31"/>
    </location>
</feature>
<dbReference type="GO" id="GO:0005524">
    <property type="term" value="F:ATP binding"/>
    <property type="evidence" value="ECO:0007669"/>
    <property type="project" value="UniProtKB-KW"/>
</dbReference>
<keyword evidence="4 7" id="KW-0067">ATP-binding</keyword>
<dbReference type="CDD" id="cd00268">
    <property type="entry name" value="DEADc"/>
    <property type="match status" value="1"/>
</dbReference>
<evidence type="ECO:0000313" key="13">
    <source>
        <dbReference type="Proteomes" id="UP000184052"/>
    </source>
</evidence>
<evidence type="ECO:0000259" key="10">
    <source>
        <dbReference type="PROSITE" id="PS51194"/>
    </source>
</evidence>
<dbReference type="InterPro" id="IPR001650">
    <property type="entry name" value="Helicase_C-like"/>
</dbReference>
<feature type="domain" description="Helicase ATP-binding" evidence="9">
    <location>
        <begin position="34"/>
        <end position="204"/>
    </location>
</feature>
<evidence type="ECO:0000256" key="3">
    <source>
        <dbReference type="ARBA" id="ARBA00022806"/>
    </source>
</evidence>
<evidence type="ECO:0000256" key="5">
    <source>
        <dbReference type="ARBA" id="ARBA00038437"/>
    </source>
</evidence>
<reference evidence="12 13" key="1">
    <citation type="submission" date="2016-11" db="EMBL/GenBank/DDBJ databases">
        <authorList>
            <person name="Jaros S."/>
            <person name="Januszkiewicz K."/>
            <person name="Wedrychowicz H."/>
        </authorList>
    </citation>
    <scope>NUCLEOTIDE SEQUENCE [LARGE SCALE GENOMIC DNA]</scope>
    <source>
        <strain evidence="12 13">DSM 17477</strain>
    </source>
</reference>
<dbReference type="OrthoDB" id="9805696at2"/>